<dbReference type="AlphaFoldDB" id="A0A845SG35"/>
<organism evidence="1 2">
    <name type="scientific">Acerihabitans arboris</name>
    <dbReference type="NCBI Taxonomy" id="2691583"/>
    <lineage>
        <taxon>Bacteria</taxon>
        <taxon>Pseudomonadati</taxon>
        <taxon>Pseudomonadota</taxon>
        <taxon>Gammaproteobacteria</taxon>
        <taxon>Enterobacterales</taxon>
        <taxon>Pectobacteriaceae</taxon>
        <taxon>Acerihabitans</taxon>
    </lineage>
</organism>
<name>A0A845SG35_9GAMM</name>
<accession>A0A845SG35</accession>
<dbReference type="EMBL" id="WUBS01000004">
    <property type="protein sequence ID" value="NDL62342.1"/>
    <property type="molecule type" value="Genomic_DNA"/>
</dbReference>
<keyword evidence="2" id="KW-1185">Reference proteome</keyword>
<reference evidence="1 2" key="1">
    <citation type="submission" date="2019-12" db="EMBL/GenBank/DDBJ databases">
        <authorList>
            <person name="Lee S.D."/>
        </authorList>
    </citation>
    <scope>NUCLEOTIDE SEQUENCE [LARGE SCALE GENOMIC DNA]</scope>
    <source>
        <strain evidence="1 2">SAP-6</strain>
    </source>
</reference>
<comment type="caution">
    <text evidence="1">The sequence shown here is derived from an EMBL/GenBank/DDBJ whole genome shotgun (WGS) entry which is preliminary data.</text>
</comment>
<dbReference type="RefSeq" id="WP_162365080.1">
    <property type="nucleotide sequence ID" value="NZ_WUBS01000004.1"/>
</dbReference>
<reference evidence="1 2" key="2">
    <citation type="submission" date="2020-02" db="EMBL/GenBank/DDBJ databases">
        <title>The new genus of Enterobacteriales.</title>
        <authorList>
            <person name="Kim I.S."/>
        </authorList>
    </citation>
    <scope>NUCLEOTIDE SEQUENCE [LARGE SCALE GENOMIC DNA]</scope>
    <source>
        <strain evidence="1 2">SAP-6</strain>
    </source>
</reference>
<evidence type="ECO:0000313" key="2">
    <source>
        <dbReference type="Proteomes" id="UP000461443"/>
    </source>
</evidence>
<evidence type="ECO:0000313" key="1">
    <source>
        <dbReference type="EMBL" id="NDL62342.1"/>
    </source>
</evidence>
<sequence length="1081" mass="121852">MKVADKAYPCYKDNVEDISDSFSIKFCLSKKSTLRRNFQNARSVGEKLSLRHASFPDSLNDLDKIQDAWPPLSTFTLRRSVAMPDIGGKPETIHIKTMLRYHVVDLDYVIDATHYVYGGSVHNGPFLQQGITLDREGGLLLVKGKQKDLFKSGWQAIHGVKKFHVAQVDLNEYNHLKFESLFINDDGLLIGKTKDENEYYDIKLRAAGMRKILDVDANFDDSFMIAVSLGKLPPRVPAPDKLRFKCHDGANVAFIFKEGDIYLVSSAEQQDEAQRGTMLKKLRLPLSRQEKISSATKMLNMIKLTVEDHGNIKIFYLDPNYVDRINLKVRHLSHKPPQNFYSGTATDPFERVVSGQPFSSRRWGNFSSRRIPLLAKTVDNFRINFKRARTFSHQGNARLAAIAVAQAVDPGMQSLAQIITASVKKNRDNVIDRGQPQAFSPEFTEINNFADSNRMNNLLDSATPYLSVQANISEKIKYTLSLLNKNDSVSLNSLFDASCFLGVAMAGLPFRPGWFAGILARINKSHSLTFTKNDKGNIKFNYTKINYKSLVSILGTGQGLEDRCKLVTFNRIDYGTIMPLEANFILMANLNREVNFSFDIAWDHISDLLEAIFNPGDKNKLIVNLTRQAIKKTSKGVGATLLLEAKSEIRAQVGFMANPGTFMVLPRTASGIGGAVNFFDINRQDDEVLTYFAGIPAQQNAVTYNQNYLGMSLFSYQESKIMPIAMASIPYRDDTLLCFPLPLTEESKQTLPITRNAWLRNYRLDNATLKIESEPLFSRSNKEAAMATGQDAELAFNLMVNELDYAVSGLLKQLPELPGDVGDMVRALSKNIKNAFDRCHGYQTVKQGQEIGTFVLSLGDYKQNLLLLRQFKAAKIDIFAKPPKPFYRRWKKTIRPWTLNTTLAEFLAEKAQSPGAANSQVKERRHRAYDFIRAVEDYAARSSRDSLGKRSGVMAIATYKIQKKVLRQICREFIAALDIIQLGGANEYSRAVKRLELLSDRCSLERAGTNPLFQLNDIQLVRQNTLVSRVGTVPCTILTVADRNEITYTASLDTIRFEYRDNDVFPYRLTSSLNIMPDLLM</sequence>
<dbReference type="Proteomes" id="UP000461443">
    <property type="component" value="Unassembled WGS sequence"/>
</dbReference>
<protein>
    <submittedName>
        <fullName evidence="1">Uncharacterized protein</fullName>
    </submittedName>
</protein>
<gene>
    <name evidence="1" type="ORF">GRH90_06190</name>
</gene>
<proteinExistence type="predicted"/>